<keyword evidence="2" id="KW-1185">Reference proteome</keyword>
<reference evidence="3" key="1">
    <citation type="submission" date="2025-08" db="UniProtKB">
        <authorList>
            <consortium name="RefSeq"/>
        </authorList>
    </citation>
    <scope>IDENTIFICATION</scope>
    <source>
        <tissue evidence="3">Tentacle</tissue>
    </source>
</reference>
<dbReference type="OrthoDB" id="415411at2759"/>
<dbReference type="PANTHER" id="PTHR10151:SF120">
    <property type="entry name" value="BIS(5'-ADENOSYL)-TRIPHOSPHATASE"/>
    <property type="match status" value="1"/>
</dbReference>
<dbReference type="AlphaFoldDB" id="A0A6P8IIB2"/>
<dbReference type="GO" id="GO:0016787">
    <property type="term" value="F:hydrolase activity"/>
    <property type="evidence" value="ECO:0007669"/>
    <property type="project" value="UniProtKB-ARBA"/>
</dbReference>
<gene>
    <name evidence="3" type="primary">LOC116301529</name>
</gene>
<dbReference type="InterPro" id="IPR017850">
    <property type="entry name" value="Alkaline_phosphatase_core_sf"/>
</dbReference>
<dbReference type="KEGG" id="aten:116301529"/>
<dbReference type="SUPFAM" id="SSF53649">
    <property type="entry name" value="Alkaline phosphatase-like"/>
    <property type="match status" value="1"/>
</dbReference>
<feature type="chain" id="PRO_5028204547" evidence="1">
    <location>
        <begin position="17"/>
        <end position="474"/>
    </location>
</feature>
<dbReference type="CDD" id="cd16018">
    <property type="entry name" value="Enpp"/>
    <property type="match status" value="1"/>
</dbReference>
<organism evidence="2 3">
    <name type="scientific">Actinia tenebrosa</name>
    <name type="common">Australian red waratah sea anemone</name>
    <dbReference type="NCBI Taxonomy" id="6105"/>
    <lineage>
        <taxon>Eukaryota</taxon>
        <taxon>Metazoa</taxon>
        <taxon>Cnidaria</taxon>
        <taxon>Anthozoa</taxon>
        <taxon>Hexacorallia</taxon>
        <taxon>Actiniaria</taxon>
        <taxon>Actiniidae</taxon>
        <taxon>Actinia</taxon>
    </lineage>
</organism>
<dbReference type="RefSeq" id="XP_031566464.1">
    <property type="nucleotide sequence ID" value="XM_031710604.1"/>
</dbReference>
<keyword evidence="1" id="KW-0732">Signal</keyword>
<accession>A0A6P8IIB2</accession>
<feature type="signal peptide" evidence="1">
    <location>
        <begin position="1"/>
        <end position="16"/>
    </location>
</feature>
<evidence type="ECO:0000256" key="1">
    <source>
        <dbReference type="SAM" id="SignalP"/>
    </source>
</evidence>
<protein>
    <submittedName>
        <fullName evidence="3">Ectonucleotide pyrophosphatase/phosphodiesterase family member 5-like</fullName>
    </submittedName>
</protein>
<dbReference type="InParanoid" id="A0A6P8IIB2"/>
<dbReference type="PANTHER" id="PTHR10151">
    <property type="entry name" value="ECTONUCLEOTIDE PYROPHOSPHATASE/PHOSPHODIESTERASE"/>
    <property type="match status" value="1"/>
</dbReference>
<proteinExistence type="predicted"/>
<dbReference type="Gene3D" id="3.40.720.10">
    <property type="entry name" value="Alkaline Phosphatase, subunit A"/>
    <property type="match status" value="1"/>
</dbReference>
<dbReference type="Pfam" id="PF01663">
    <property type="entry name" value="Phosphodiest"/>
    <property type="match status" value="1"/>
</dbReference>
<sequence>MTMMFLSSIIIHLSFALLCSSNTATKDKSSPIILVSIDGLGWQFTGGKFANTTNLDYIASTGVKAKYMKTVTPTKTWPNHQTYLTGLYPESHGLVSNKFWDPIYEEKFIFDYDCTNNDPKFWQESEPIWLTLQKQSFYSGMYFWPGFSSYKTTPTYYEKAFCKVNCSAIPPKDLPLYRNQSRSSWPPYIHCLPNYSIPYRQRIDSIVSWLKSDKPPKFVAVYVDQPDWVGHSDGPKSQKFKDEIEKVDRDAVGYLVNKLREVDLLDKVNLIFVADHSFVQVNLSRLIYLDDYLDPSTFMLTESGTLIHLWPHEGKMEEIYVNLTKLVTEYPQAKLYKKDNIPEEYHLKNNRRTPPIFLDPGYGWMVEPTRTNRSSDWVYGAHGYPASEKLAAIFYARGPAFKKGYKIDHGLRSIDVYPMMCKILGIEPRPNNGSLDNMKMMLVGEEGPKATGLKIMSWSYLTLISLVIVMIPIF</sequence>
<evidence type="ECO:0000313" key="3">
    <source>
        <dbReference type="RefSeq" id="XP_031566464.1"/>
    </source>
</evidence>
<dbReference type="GeneID" id="116301529"/>
<evidence type="ECO:0000313" key="2">
    <source>
        <dbReference type="Proteomes" id="UP000515163"/>
    </source>
</evidence>
<dbReference type="InterPro" id="IPR002591">
    <property type="entry name" value="Phosphodiest/P_Trfase"/>
</dbReference>
<name>A0A6P8IIB2_ACTTE</name>
<dbReference type="Proteomes" id="UP000515163">
    <property type="component" value="Unplaced"/>
</dbReference>